<feature type="compositionally biased region" description="Basic residues" evidence="2">
    <location>
        <begin position="87"/>
        <end position="106"/>
    </location>
</feature>
<feature type="region of interest" description="Disordered" evidence="2">
    <location>
        <begin position="68"/>
        <end position="106"/>
    </location>
</feature>
<evidence type="ECO:0000313" key="3">
    <source>
        <dbReference type="EMBL" id="JAP90424.1"/>
    </source>
</evidence>
<dbReference type="AlphaFoldDB" id="A0A146K3G5"/>
<feature type="non-terminal residue" evidence="3">
    <location>
        <position position="1063"/>
    </location>
</feature>
<name>A0A146K3G5_9EUKA</name>
<feature type="region of interest" description="Disordered" evidence="2">
    <location>
        <begin position="722"/>
        <end position="742"/>
    </location>
</feature>
<proteinExistence type="predicted"/>
<feature type="compositionally biased region" description="Acidic residues" evidence="2">
    <location>
        <begin position="800"/>
        <end position="809"/>
    </location>
</feature>
<protein>
    <submittedName>
        <fullName evidence="3">Uncharacterized protein</fullName>
    </submittedName>
</protein>
<feature type="compositionally biased region" description="Basic and acidic residues" evidence="2">
    <location>
        <begin position="546"/>
        <end position="571"/>
    </location>
</feature>
<keyword evidence="1" id="KW-0175">Coiled coil</keyword>
<reference evidence="3" key="1">
    <citation type="submission" date="2015-07" db="EMBL/GenBank/DDBJ databases">
        <title>Adaptation to a free-living lifestyle via gene acquisitions in the diplomonad Trepomonas sp. PC1.</title>
        <authorList>
            <person name="Xu F."/>
            <person name="Jerlstrom-Hultqvist J."/>
            <person name="Kolisko M."/>
            <person name="Simpson A.G.B."/>
            <person name="Roger A.J."/>
            <person name="Svard S.G."/>
            <person name="Andersson J.O."/>
        </authorList>
    </citation>
    <scope>NUCLEOTIDE SEQUENCE</scope>
    <source>
        <strain evidence="3">PC1</strain>
    </source>
</reference>
<feature type="region of interest" description="Disordered" evidence="2">
    <location>
        <begin position="799"/>
        <end position="829"/>
    </location>
</feature>
<feature type="coiled-coil region" evidence="1">
    <location>
        <begin position="461"/>
        <end position="488"/>
    </location>
</feature>
<dbReference type="EMBL" id="GDID01006182">
    <property type="protein sequence ID" value="JAP90424.1"/>
    <property type="molecule type" value="Transcribed_RNA"/>
</dbReference>
<organism evidence="3">
    <name type="scientific">Trepomonas sp. PC1</name>
    <dbReference type="NCBI Taxonomy" id="1076344"/>
    <lineage>
        <taxon>Eukaryota</taxon>
        <taxon>Metamonada</taxon>
        <taxon>Diplomonadida</taxon>
        <taxon>Hexamitidae</taxon>
        <taxon>Hexamitinae</taxon>
        <taxon>Trepomonas</taxon>
    </lineage>
</organism>
<evidence type="ECO:0000256" key="1">
    <source>
        <dbReference type="SAM" id="Coils"/>
    </source>
</evidence>
<sequence length="1063" mass="123534">NKLPSKATGKQVLINKSYLSGQHTQSLTASKIQQLVPIKQKETDAVIKNRNLAQLIIDRMQAEQLEKQKVVQPGSVRDHVSKIQRSPIKKPHKTQSAKPRSKRVRKLHQTKEVEDLNETYKVPCQQVAFKQIPKPQTKAEDFLEFQPAFTAKADETDDILQKMDLLSKQLLMQPSAKKNPLVAELTQKIIQFKAFQKFPQRANSPFYNYHSPEVKLNPEVYQQSIQFNQQTDVDQFKPSQFDDSFSDSRVQLIQNVKKEKREFNIPKVEEDRASFSSSLQAVQFVDKIDREAVRQMEDELLKVNDPEVYLPFKKSNSPEMVSEIPKTTNQPCENLVKVERATSQEDIEKIVKNMLYKLLEEKRNVEYTPVVEKQHIRIDAEESPVLQISVTKYEDVAISSAFKDEKPTQIVQQLGVKKELLKSEDHAKMQKAKIEAFAKQESPKQEFKFEKQSHNFKIDVLKSQTEEKREIQKEVEEKTVKLETKKQKLDYFDLNQKQFEEERQLEAQRRKTQVFDEDVEEVFNIEPAEDQVENDIQITIVNEEDIFTHQMEENEKPSRERSRPKAREGTRQEFGSLSKENSLAKDSLAKEDEPQTSVEHLSKKVVIGQIEEEKLSTQVAVEKETDQFEKIQEEAKIKPLQTNQSEIKEVQRVNNEKLLKPVAQIVKNEQIKPQKEQKEEILITKIIRNQSGSFEVDDEFKDLIQQKQDNFADSLVQSKLKESADSQKLNESPHQKSIGPEIDLLSSKSQKTDLVNSGPMIDLATNSEIVEMTNSVEAPQPEQKDFLKNTFEKKIIEQNPFDEDFDEENNQNQTETKKDPLSPLKKSNMLDEEDLKRLEKVGKVTTDDILKEVYDKDEQIVKQPKKVVGGVEISIQQQNQEIVSKTTPDYQKCVQAEGAVFFVPNAFCSREIYFAFIDQFLEFAKDPISFEIDFKTLFTKQKQILTEFFLSVLNKNNVQVRCGKEIISKYQQLYELNETFDLQEIKFSASQQEIRQILKKQFQVVQQKPMLENAVHQEMKQFELNFAVEEEKLLEMCTIEAESILQEMMDEVAKEMIQMMDEV</sequence>
<accession>A0A146K3G5</accession>
<evidence type="ECO:0000256" key="2">
    <source>
        <dbReference type="SAM" id="MobiDB-lite"/>
    </source>
</evidence>
<gene>
    <name evidence="3" type="ORF">TPC1_30081</name>
</gene>
<feature type="non-terminal residue" evidence="3">
    <location>
        <position position="1"/>
    </location>
</feature>
<feature type="region of interest" description="Disordered" evidence="2">
    <location>
        <begin position="545"/>
        <end position="596"/>
    </location>
</feature>